<dbReference type="PANTHER" id="PTHR30543:SF21">
    <property type="entry name" value="NAD(P)H-DEPENDENT FMN REDUCTASE LOT6"/>
    <property type="match status" value="1"/>
</dbReference>
<dbReference type="RefSeq" id="WP_075691020.1">
    <property type="nucleotide sequence ID" value="NZ_CP009248.1"/>
</dbReference>
<dbReference type="AlphaFoldDB" id="A0A1L7CVJ0"/>
<sequence>MSHYVILLGSLRADSTNRQLAEAFAGTLPDGDDAAIFEPLREVPFYDEDLDVTGHEPGAARQLRATVAAADAVVIVTPEHNHTAPAVIINAIEWLARPRGKSALLRKPVLMLGATPGPRAVAGAIAVLREALAAAHADVVATDYTWGDVYHVLDGRHPGEVDEIVGVLHKARTELEAIVADRPEASPE</sequence>
<organism evidence="2 3">
    <name type="scientific">Corynebacterium sphenisci DSM 44792</name>
    <dbReference type="NCBI Taxonomy" id="1437874"/>
    <lineage>
        <taxon>Bacteria</taxon>
        <taxon>Bacillati</taxon>
        <taxon>Actinomycetota</taxon>
        <taxon>Actinomycetes</taxon>
        <taxon>Mycobacteriales</taxon>
        <taxon>Corynebacteriaceae</taxon>
        <taxon>Corynebacterium</taxon>
    </lineage>
</organism>
<dbReference type="SUPFAM" id="SSF52218">
    <property type="entry name" value="Flavoproteins"/>
    <property type="match status" value="1"/>
</dbReference>
<dbReference type="GO" id="GO:0005829">
    <property type="term" value="C:cytosol"/>
    <property type="evidence" value="ECO:0007669"/>
    <property type="project" value="TreeGrafter"/>
</dbReference>
<dbReference type="Proteomes" id="UP000185469">
    <property type="component" value="Chromosome"/>
</dbReference>
<dbReference type="PANTHER" id="PTHR30543">
    <property type="entry name" value="CHROMATE REDUCTASE"/>
    <property type="match status" value="1"/>
</dbReference>
<dbReference type="InterPro" id="IPR050712">
    <property type="entry name" value="NAD(P)H-dep_reductase"/>
</dbReference>
<feature type="domain" description="NADPH-dependent FMN reductase-like" evidence="1">
    <location>
        <begin position="5"/>
        <end position="142"/>
    </location>
</feature>
<dbReference type="KEGG" id="csph:CSPHI_00530"/>
<dbReference type="InterPro" id="IPR029039">
    <property type="entry name" value="Flavoprotein-like_sf"/>
</dbReference>
<dbReference type="Pfam" id="PF03358">
    <property type="entry name" value="FMN_red"/>
    <property type="match status" value="1"/>
</dbReference>
<accession>A0A1L7CVJ0</accession>
<evidence type="ECO:0000313" key="2">
    <source>
        <dbReference type="EMBL" id="APT89827.1"/>
    </source>
</evidence>
<reference evidence="2 3" key="1">
    <citation type="submission" date="2014-08" db="EMBL/GenBank/DDBJ databases">
        <title>Complete genome sequence of Corynebacterium sphenisci CECT 5990(T) (=DSM 44792(T)), isolated from healthy wild penguins.</title>
        <authorList>
            <person name="Ruckert C."/>
            <person name="Albersmeier A."/>
            <person name="Winkler A."/>
            <person name="Kalinowski J."/>
        </authorList>
    </citation>
    <scope>NUCLEOTIDE SEQUENCE [LARGE SCALE GENOMIC DNA]</scope>
    <source>
        <strain evidence="2 3">DSM 44792</strain>
    </source>
</reference>
<evidence type="ECO:0000259" key="1">
    <source>
        <dbReference type="Pfam" id="PF03358"/>
    </source>
</evidence>
<proteinExistence type="predicted"/>
<name>A0A1L7CVJ0_9CORY</name>
<dbReference type="Gene3D" id="3.40.50.360">
    <property type="match status" value="1"/>
</dbReference>
<dbReference type="InterPro" id="IPR005025">
    <property type="entry name" value="FMN_Rdtase-like_dom"/>
</dbReference>
<keyword evidence="3" id="KW-1185">Reference proteome</keyword>
<dbReference type="GO" id="GO:0010181">
    <property type="term" value="F:FMN binding"/>
    <property type="evidence" value="ECO:0007669"/>
    <property type="project" value="TreeGrafter"/>
</dbReference>
<dbReference type="OrthoDB" id="9812295at2"/>
<dbReference type="EMBL" id="CP009248">
    <property type="protein sequence ID" value="APT89827.1"/>
    <property type="molecule type" value="Genomic_DNA"/>
</dbReference>
<protein>
    <recommendedName>
        <fullName evidence="1">NADPH-dependent FMN reductase-like domain-containing protein</fullName>
    </recommendedName>
</protein>
<dbReference type="GO" id="GO:0016491">
    <property type="term" value="F:oxidoreductase activity"/>
    <property type="evidence" value="ECO:0007669"/>
    <property type="project" value="InterPro"/>
</dbReference>
<dbReference type="STRING" id="1437874.CSPHI_00530"/>
<gene>
    <name evidence="2" type="ORF">CSPHI_00530</name>
</gene>
<evidence type="ECO:0000313" key="3">
    <source>
        <dbReference type="Proteomes" id="UP000185469"/>
    </source>
</evidence>